<dbReference type="KEGG" id="mlr:MELLADRAFT_112530"/>
<evidence type="ECO:0000313" key="2">
    <source>
        <dbReference type="EMBL" id="EGF99666.1"/>
    </source>
</evidence>
<dbReference type="EMBL" id="GL883156">
    <property type="protein sequence ID" value="EGF99666.1"/>
    <property type="molecule type" value="Genomic_DNA"/>
</dbReference>
<protein>
    <recommendedName>
        <fullName evidence="1">Tet-like 2OG-Fe(II) oxygenase domain-containing protein</fullName>
    </recommendedName>
</protein>
<organism evidence="3">
    <name type="scientific">Melampsora larici-populina (strain 98AG31 / pathotype 3-4-7)</name>
    <name type="common">Poplar leaf rust fungus</name>
    <dbReference type="NCBI Taxonomy" id="747676"/>
    <lineage>
        <taxon>Eukaryota</taxon>
        <taxon>Fungi</taxon>
        <taxon>Dikarya</taxon>
        <taxon>Basidiomycota</taxon>
        <taxon>Pucciniomycotina</taxon>
        <taxon>Pucciniomycetes</taxon>
        <taxon>Pucciniales</taxon>
        <taxon>Melampsoraceae</taxon>
        <taxon>Melampsora</taxon>
    </lineage>
</organism>
<name>F4S6S5_MELLP</name>
<sequence length="297" mass="33480">MANHSSTFTCYKGLCIITDQNNGAVIAIIKFTPFDTMSRDELSELEAVSKYLVEEKYFCNPVTLNAAMKGGYMGVIGWRAAFMSLEYYGLYAPRKFIQDNKDLLDQWVKRLPFRARLEAFYAQQYSYLSEYFFKQAQDQMKDLKIPSFGQLHSTDAEEGTRHGHAGNLSFTMNKFNNTAHADHDSSTATFLLSIPVSKDGRLATKAQGFDVIDGRVIIDYGACDGPVSVIFFGNKDRHCTLPSQEPSQNFTRLSSSVQLNERYMDKVINPGPPLNKHGQQKDIGDLASRLSTYYDSL</sequence>
<dbReference type="Pfam" id="PF20515">
    <property type="entry name" value="2OG-FeII_Oxy_6"/>
    <property type="match status" value="1"/>
</dbReference>
<dbReference type="AlphaFoldDB" id="F4S6S5"/>
<dbReference type="GeneID" id="18924714"/>
<dbReference type="VEuPathDB" id="FungiDB:MELLADRAFT_112530"/>
<dbReference type="Proteomes" id="UP000001072">
    <property type="component" value="Unassembled WGS sequence"/>
</dbReference>
<proteinExistence type="predicted"/>
<dbReference type="RefSeq" id="XP_007417119.1">
    <property type="nucleotide sequence ID" value="XM_007417057.1"/>
</dbReference>
<accession>F4S6S5</accession>
<dbReference type="HOGENOM" id="CLU_937141_0_0_1"/>
<keyword evidence="3" id="KW-1185">Reference proteome</keyword>
<gene>
    <name evidence="2" type="ORF">MELLADRAFT_112530</name>
</gene>
<dbReference type="InterPro" id="IPR046798">
    <property type="entry name" value="2OG-FeII_Oxy_6"/>
</dbReference>
<reference evidence="3" key="1">
    <citation type="journal article" date="2011" name="Proc. Natl. Acad. Sci. U.S.A.">
        <title>Obligate biotrophy features unraveled by the genomic analysis of rust fungi.</title>
        <authorList>
            <person name="Duplessis S."/>
            <person name="Cuomo C.A."/>
            <person name="Lin Y.-C."/>
            <person name="Aerts A."/>
            <person name="Tisserant E."/>
            <person name="Veneault-Fourrey C."/>
            <person name="Joly D.L."/>
            <person name="Hacquard S."/>
            <person name="Amselem J."/>
            <person name="Cantarel B.L."/>
            <person name="Chiu R."/>
            <person name="Coutinho P.M."/>
            <person name="Feau N."/>
            <person name="Field M."/>
            <person name="Frey P."/>
            <person name="Gelhaye E."/>
            <person name="Goldberg J."/>
            <person name="Grabherr M.G."/>
            <person name="Kodira C.D."/>
            <person name="Kohler A."/>
            <person name="Kuees U."/>
            <person name="Lindquist E.A."/>
            <person name="Lucas S.M."/>
            <person name="Mago R."/>
            <person name="Mauceli E."/>
            <person name="Morin E."/>
            <person name="Murat C."/>
            <person name="Pangilinan J.L."/>
            <person name="Park R."/>
            <person name="Pearson M."/>
            <person name="Quesneville H."/>
            <person name="Rouhier N."/>
            <person name="Sakthikumar S."/>
            <person name="Salamov A.A."/>
            <person name="Schmutz J."/>
            <person name="Selles B."/>
            <person name="Shapiro H."/>
            <person name="Tanguay P."/>
            <person name="Tuskan G.A."/>
            <person name="Henrissat B."/>
            <person name="Van de Peer Y."/>
            <person name="Rouze P."/>
            <person name="Ellis J.G."/>
            <person name="Dodds P.N."/>
            <person name="Schein J.E."/>
            <person name="Zhong S."/>
            <person name="Hamelin R.C."/>
            <person name="Grigoriev I.V."/>
            <person name="Szabo L.J."/>
            <person name="Martin F."/>
        </authorList>
    </citation>
    <scope>NUCLEOTIDE SEQUENCE [LARGE SCALE GENOMIC DNA]</scope>
    <source>
        <strain evidence="3">98AG31 / pathotype 3-4-7</strain>
    </source>
</reference>
<dbReference type="InParanoid" id="F4S6S5"/>
<evidence type="ECO:0000313" key="3">
    <source>
        <dbReference type="Proteomes" id="UP000001072"/>
    </source>
</evidence>
<evidence type="ECO:0000259" key="1">
    <source>
        <dbReference type="Pfam" id="PF20515"/>
    </source>
</evidence>
<feature type="domain" description="Tet-like 2OG-Fe(II) oxygenase" evidence="1">
    <location>
        <begin position="39"/>
        <end position="243"/>
    </location>
</feature>
<dbReference type="OrthoDB" id="2505955at2759"/>